<name>A0ABY8TGM3_TETOB</name>
<dbReference type="PANTHER" id="PTHR48041:SF139">
    <property type="entry name" value="PROTEIN SCARLET"/>
    <property type="match status" value="1"/>
</dbReference>
<feature type="compositionally biased region" description="Polar residues" evidence="6">
    <location>
        <begin position="520"/>
        <end position="530"/>
    </location>
</feature>
<dbReference type="InterPro" id="IPR027417">
    <property type="entry name" value="P-loop_NTPase"/>
</dbReference>
<evidence type="ECO:0000256" key="3">
    <source>
        <dbReference type="ARBA" id="ARBA00022692"/>
    </source>
</evidence>
<dbReference type="InterPro" id="IPR003439">
    <property type="entry name" value="ABC_transporter-like_ATP-bd"/>
</dbReference>
<evidence type="ECO:0000256" key="2">
    <source>
        <dbReference type="ARBA" id="ARBA00022448"/>
    </source>
</evidence>
<dbReference type="InterPro" id="IPR050352">
    <property type="entry name" value="ABCG_transporters"/>
</dbReference>
<protein>
    <recommendedName>
        <fullName evidence="12">ABC transporter domain-containing protein</fullName>
    </recommendedName>
</protein>
<feature type="domain" description="ABC-2 type transporter transmembrane" evidence="9">
    <location>
        <begin position="662"/>
        <end position="872"/>
    </location>
</feature>
<keyword evidence="4 7" id="KW-1133">Transmembrane helix</keyword>
<dbReference type="PROSITE" id="PS00211">
    <property type="entry name" value="ABC_TRANSPORTER_1"/>
    <property type="match status" value="1"/>
</dbReference>
<feature type="transmembrane region" description="Helical" evidence="7">
    <location>
        <begin position="821"/>
        <end position="841"/>
    </location>
</feature>
<feature type="transmembrane region" description="Helical" evidence="7">
    <location>
        <begin position="754"/>
        <end position="776"/>
    </location>
</feature>
<keyword evidence="5 7" id="KW-0472">Membrane</keyword>
<evidence type="ECO:0000313" key="10">
    <source>
        <dbReference type="EMBL" id="WIA08216.1"/>
    </source>
</evidence>
<gene>
    <name evidence="10" type="ORF">OEZ85_007665</name>
</gene>
<dbReference type="Proteomes" id="UP001244341">
    <property type="component" value="Chromosome 1b"/>
</dbReference>
<evidence type="ECO:0000259" key="9">
    <source>
        <dbReference type="Pfam" id="PF01061"/>
    </source>
</evidence>
<dbReference type="SUPFAM" id="SSF52540">
    <property type="entry name" value="P-loop containing nucleoside triphosphate hydrolases"/>
    <property type="match status" value="1"/>
</dbReference>
<comment type="subcellular location">
    <subcellularLocation>
        <location evidence="1">Membrane</location>
        <topology evidence="1">Multi-pass membrane protein</topology>
    </subcellularLocation>
</comment>
<sequence>MSSRNAAGAAEGTYEVISSQAIIRCALAKIGLGSRRKAKQALDDAADAADTAEAPPAAAAAAGRKSASRKHIIQGIYGCAKPRQLQGLMGPSGAGKSTLMDLLAMRTDHDGAAAVAPGSGDDDAAAAVPGTPCVLLVNGVEVKRQDFMAISAYVPQHDNLVPTMTATESVGFYASIVLPPDMLKDVRKARIARVLRMMGLSHAQNMLVGGTLPGGIMLRGMSGGERKRLAIACGVVAGPSLVFLDEPTSGLDSFAALNVVLFLKSMAMEHGATLLASLHQPRAAIWSQMDQVTLLSSGRLMYTGPTEELVPWFTSLGYAYDPELHGMASDWALDLVSLGFTKPQQDGEPAAAPAGDEVAAEQAGSPSDTARSDTLAYYSEQGGSASSMRASMQPRSSQAQSGSYMMTSKQELNEAAAAFLAQLQQTQPEWFSERSTLASVFVPAAGAALPPPAASAGAAVIGEPVGAGIYVKRHTSTASEESAGASSQVTQNTLMSGPMMMHRGAPVAQQGSSSERKHTQAVQLQRTQWWSEAGIKGGAPAPPSGSQWYTPREATESTEGHYSCESPKESEYSATSSKVLIKEQVPSSAAVAAAAVDPASTAGKPTRLGFVQEASPFVEQRGIAVPASVGGSVSAAAGAPVGLEGRPQLGLWMRLVWALTKYRALLWRELLITTRNPADVGGRMMTFTYVSAISGICAWSLPGGAESMLQRMSVSYAVLTFYFLMPFVFMSIFTSDKRFFAADTAARLYHPAQYYLSKVTVTLPFNIIIAIVFHIVYYGMAGMRHSAVAMAASGLICVLTGLIGMQAVYCCAIVASSQDLAFVYAIGWTALNLLVNPYMSLFDRYSLGWGWSWLRFVSPCSFAWQGLVYIEFNGRGFDCNSGSGTEAVGLIPALIPRTSSFNLLRTNLDNLGRVSTGGQCVASGNAIVEMYTMGLGYWPIVGILIGFYVLFLAATYLVVKRSARASFKV</sequence>
<evidence type="ECO:0000256" key="1">
    <source>
        <dbReference type="ARBA" id="ARBA00004141"/>
    </source>
</evidence>
<accession>A0ABY8TGM3</accession>
<evidence type="ECO:0008006" key="12">
    <source>
        <dbReference type="Google" id="ProtNLM"/>
    </source>
</evidence>
<dbReference type="InterPro" id="IPR017871">
    <property type="entry name" value="ABC_transporter-like_CS"/>
</dbReference>
<feature type="transmembrane region" description="Helical" evidence="7">
    <location>
        <begin position="714"/>
        <end position="734"/>
    </location>
</feature>
<feature type="transmembrane region" description="Helical" evidence="7">
    <location>
        <begin position="788"/>
        <end position="815"/>
    </location>
</feature>
<feature type="domain" description="ABC transporter" evidence="8">
    <location>
        <begin position="79"/>
        <end position="249"/>
    </location>
</feature>
<evidence type="ECO:0000256" key="5">
    <source>
        <dbReference type="ARBA" id="ARBA00023136"/>
    </source>
</evidence>
<feature type="compositionally biased region" description="Polar residues" evidence="6">
    <location>
        <begin position="381"/>
        <end position="403"/>
    </location>
</feature>
<evidence type="ECO:0000256" key="7">
    <source>
        <dbReference type="SAM" id="Phobius"/>
    </source>
</evidence>
<dbReference type="Gene3D" id="3.40.50.300">
    <property type="entry name" value="P-loop containing nucleotide triphosphate hydrolases"/>
    <property type="match status" value="1"/>
</dbReference>
<proteinExistence type="predicted"/>
<keyword evidence="2" id="KW-0813">Transport</keyword>
<evidence type="ECO:0000259" key="8">
    <source>
        <dbReference type="Pfam" id="PF00005"/>
    </source>
</evidence>
<dbReference type="InterPro" id="IPR013525">
    <property type="entry name" value="ABC2_TM"/>
</dbReference>
<evidence type="ECO:0000256" key="6">
    <source>
        <dbReference type="SAM" id="MobiDB-lite"/>
    </source>
</evidence>
<keyword evidence="3 7" id="KW-0812">Transmembrane</keyword>
<feature type="region of interest" description="Disordered" evidence="6">
    <location>
        <begin position="344"/>
        <end position="403"/>
    </location>
</feature>
<evidence type="ECO:0000313" key="11">
    <source>
        <dbReference type="Proteomes" id="UP001244341"/>
    </source>
</evidence>
<dbReference type="EMBL" id="CP126208">
    <property type="protein sequence ID" value="WIA08216.1"/>
    <property type="molecule type" value="Genomic_DNA"/>
</dbReference>
<keyword evidence="11" id="KW-1185">Reference proteome</keyword>
<feature type="region of interest" description="Disordered" evidence="6">
    <location>
        <begin position="504"/>
        <end position="569"/>
    </location>
</feature>
<feature type="compositionally biased region" description="Low complexity" evidence="6">
    <location>
        <begin position="344"/>
        <end position="363"/>
    </location>
</feature>
<dbReference type="Pfam" id="PF00005">
    <property type="entry name" value="ABC_tran"/>
    <property type="match status" value="1"/>
</dbReference>
<feature type="transmembrane region" description="Helical" evidence="7">
    <location>
        <begin position="937"/>
        <end position="959"/>
    </location>
</feature>
<evidence type="ECO:0000256" key="4">
    <source>
        <dbReference type="ARBA" id="ARBA00022989"/>
    </source>
</evidence>
<reference evidence="10 11" key="1">
    <citation type="submission" date="2023-05" db="EMBL/GenBank/DDBJ databases">
        <title>A 100% complete, gapless, phased diploid assembly of the Scenedesmus obliquus UTEX 3031 genome.</title>
        <authorList>
            <person name="Biondi T.C."/>
            <person name="Hanschen E.R."/>
            <person name="Kwon T."/>
            <person name="Eng W."/>
            <person name="Kruse C.P.S."/>
            <person name="Koehler S.I."/>
            <person name="Kunde Y."/>
            <person name="Gleasner C.D."/>
            <person name="You Mak K.T."/>
            <person name="Polle J."/>
            <person name="Hovde B.T."/>
            <person name="Starkenburg S.R."/>
        </authorList>
    </citation>
    <scope>NUCLEOTIDE SEQUENCE [LARGE SCALE GENOMIC DNA]</scope>
    <source>
        <strain evidence="10 11">DOE0152z</strain>
    </source>
</reference>
<dbReference type="Pfam" id="PF01061">
    <property type="entry name" value="ABC2_membrane"/>
    <property type="match status" value="1"/>
</dbReference>
<dbReference type="PANTHER" id="PTHR48041">
    <property type="entry name" value="ABC TRANSPORTER G FAMILY MEMBER 28"/>
    <property type="match status" value="1"/>
</dbReference>
<organism evidence="10 11">
    <name type="scientific">Tetradesmus obliquus</name>
    <name type="common">Green alga</name>
    <name type="synonym">Acutodesmus obliquus</name>
    <dbReference type="NCBI Taxonomy" id="3088"/>
    <lineage>
        <taxon>Eukaryota</taxon>
        <taxon>Viridiplantae</taxon>
        <taxon>Chlorophyta</taxon>
        <taxon>core chlorophytes</taxon>
        <taxon>Chlorophyceae</taxon>
        <taxon>CS clade</taxon>
        <taxon>Sphaeropleales</taxon>
        <taxon>Scenedesmaceae</taxon>
        <taxon>Tetradesmus</taxon>
    </lineage>
</organism>